<evidence type="ECO:0000259" key="3">
    <source>
        <dbReference type="Pfam" id="PF13102"/>
    </source>
</evidence>
<dbReference type="InterPro" id="IPR025269">
    <property type="entry name" value="SAM-like_dom"/>
</dbReference>
<dbReference type="SUPFAM" id="SSF56349">
    <property type="entry name" value="DNA breaking-rejoining enzymes"/>
    <property type="match status" value="1"/>
</dbReference>
<dbReference type="Proteomes" id="UP000670527">
    <property type="component" value="Unassembled WGS sequence"/>
</dbReference>
<evidence type="ECO:0000313" key="5">
    <source>
        <dbReference type="Proteomes" id="UP000670527"/>
    </source>
</evidence>
<comment type="caution">
    <text evidence="4">The sequence shown here is derived from an EMBL/GenBank/DDBJ whole genome shotgun (WGS) entry which is preliminary data.</text>
</comment>
<keyword evidence="1" id="KW-0238">DNA-binding</keyword>
<dbReference type="Gene3D" id="1.10.443.10">
    <property type="entry name" value="Intergrase catalytic core"/>
    <property type="match status" value="1"/>
</dbReference>
<sequence length="451" mass="51214">MSTILLTTYKLRLLVWRRTTRPDERGCTMLSLRLTVRGDRAELQTGLLVPAAYWSKSSKEIRLPADKKLRHPHFTAEWVAEANAELAALKGRARECYYALPVEQRTAKAVQVLLRGGTPTASAQRETPSLLALGELFYNWATGVTSDREASTLRNYRSRLRAIERFLVEGERNRHLNAVDVTMPLARRFERWCLEDGRFGPAAMRKQVNMLQMVIAHGAAEGLIPANSLYGYKYQSATPVIVPKYLPEAEVQRLQVARFAEPCYYKVADAFLFCCYTGLSWVDYGLFDPVQHLQTDEQGAVWLHMVRQKMRKRNPEGFWVPILPEAQELLTRYRGQDGVVRLPKLHNTYANRLLKQITAALHLSLPLTCKLARATFAQRMCDRGVARHIVAAMMGNTERVVQARYSRDRLTSIAAEVRSKLGSGAPVDVNVLRGQRPVQEMGRVIQFRFGA</sequence>
<evidence type="ECO:0000256" key="1">
    <source>
        <dbReference type="ARBA" id="ARBA00023125"/>
    </source>
</evidence>
<organism evidence="4 5">
    <name type="scientific">Hymenobacter defluvii</name>
    <dbReference type="NCBI Taxonomy" id="2054411"/>
    <lineage>
        <taxon>Bacteria</taxon>
        <taxon>Pseudomonadati</taxon>
        <taxon>Bacteroidota</taxon>
        <taxon>Cytophagia</taxon>
        <taxon>Cytophagales</taxon>
        <taxon>Hymenobacteraceae</taxon>
        <taxon>Hymenobacter</taxon>
    </lineage>
</organism>
<dbReference type="RefSeq" id="WP_208309343.1">
    <property type="nucleotide sequence ID" value="NZ_JAGETX010000027.1"/>
</dbReference>
<keyword evidence="5" id="KW-1185">Reference proteome</keyword>
<gene>
    <name evidence="4" type="ORF">J4D97_21300</name>
</gene>
<dbReference type="Pfam" id="PF13102">
    <property type="entry name" value="Phage_int_SAM_5"/>
    <property type="match status" value="1"/>
</dbReference>
<feature type="domain" description="Phage integrase SAM-like" evidence="3">
    <location>
        <begin position="145"/>
        <end position="230"/>
    </location>
</feature>
<proteinExistence type="predicted"/>
<dbReference type="Gene3D" id="1.10.150.130">
    <property type="match status" value="1"/>
</dbReference>
<reference evidence="4 5" key="1">
    <citation type="submission" date="2021-03" db="EMBL/GenBank/DDBJ databases">
        <authorList>
            <person name="Kim M.K."/>
        </authorList>
    </citation>
    <scope>NUCLEOTIDE SEQUENCE [LARGE SCALE GENOMIC DNA]</scope>
    <source>
        <strain evidence="4 5">BT507</strain>
    </source>
</reference>
<accession>A0ABS3THQ6</accession>
<dbReference type="InterPro" id="IPR011010">
    <property type="entry name" value="DNA_brk_join_enz"/>
</dbReference>
<dbReference type="InterPro" id="IPR010998">
    <property type="entry name" value="Integrase_recombinase_N"/>
</dbReference>
<dbReference type="EMBL" id="JAGETX010000027">
    <property type="protein sequence ID" value="MBO3273200.1"/>
    <property type="molecule type" value="Genomic_DNA"/>
</dbReference>
<name>A0ABS3THQ6_9BACT</name>
<evidence type="ECO:0000313" key="4">
    <source>
        <dbReference type="EMBL" id="MBO3273200.1"/>
    </source>
</evidence>
<dbReference type="InterPro" id="IPR013762">
    <property type="entry name" value="Integrase-like_cat_sf"/>
</dbReference>
<keyword evidence="2" id="KW-0233">DNA recombination</keyword>
<protein>
    <submittedName>
        <fullName evidence="4">Phage integrase SAM-like domain-containing protein</fullName>
    </submittedName>
</protein>
<evidence type="ECO:0000256" key="2">
    <source>
        <dbReference type="ARBA" id="ARBA00023172"/>
    </source>
</evidence>